<dbReference type="InterPro" id="IPR038296">
    <property type="entry name" value="ParD_sf"/>
</dbReference>
<dbReference type="AlphaFoldDB" id="C6B5G6"/>
<sequence>MRSTQQMSITLPLEMAKRVKQRVSNGYYASESEVTREGLRALQERENAVENWLRTEVTAIYDAYKADIRLPDEAELDWAGIYSPQDIRIFCRRPRLCGPHQDLRKWVRNVPRTPQHPRSCPTRVTHCGFERRVSVAFELSPPNCYPPHPLCRAAV</sequence>
<evidence type="ECO:0000313" key="1">
    <source>
        <dbReference type="EMBL" id="ACS59324.1"/>
    </source>
</evidence>
<evidence type="ECO:0000313" key="2">
    <source>
        <dbReference type="Proteomes" id="UP000002256"/>
    </source>
</evidence>
<keyword evidence="1" id="KW-0614">Plasmid</keyword>
<geneLocation type="plasmid" evidence="1 2">
    <name>pR132501</name>
</geneLocation>
<dbReference type="KEGG" id="rlg:Rleg_5111"/>
<dbReference type="InterPro" id="IPR010985">
    <property type="entry name" value="Ribbon_hlx_hlx"/>
</dbReference>
<dbReference type="SUPFAM" id="SSF47598">
    <property type="entry name" value="Ribbon-helix-helix"/>
    <property type="match status" value="1"/>
</dbReference>
<proteinExistence type="predicted"/>
<dbReference type="EMBL" id="CP001623">
    <property type="protein sequence ID" value="ACS59324.1"/>
    <property type="molecule type" value="Genomic_DNA"/>
</dbReference>
<organism evidence="1 2">
    <name type="scientific">Rhizobium leguminosarum bv. trifolii (strain WSM1325)</name>
    <dbReference type="NCBI Taxonomy" id="395491"/>
    <lineage>
        <taxon>Bacteria</taxon>
        <taxon>Pseudomonadati</taxon>
        <taxon>Pseudomonadota</taxon>
        <taxon>Alphaproteobacteria</taxon>
        <taxon>Hyphomicrobiales</taxon>
        <taxon>Rhizobiaceae</taxon>
        <taxon>Rhizobium/Agrobacterium group</taxon>
        <taxon>Rhizobium</taxon>
    </lineage>
</organism>
<protein>
    <submittedName>
        <fullName evidence="1">Putative transcriptional regulator, CopG/Arc/MetJ family</fullName>
    </submittedName>
</protein>
<dbReference type="Proteomes" id="UP000002256">
    <property type="component" value="Plasmid pR132501"/>
</dbReference>
<name>C6B5G6_RHILS</name>
<accession>C6B5G6</accession>
<gene>
    <name evidence="1" type="ordered locus">Rleg_5111</name>
</gene>
<dbReference type="Gene3D" id="6.10.10.120">
    <property type="entry name" value="Antitoxin ParD1-like"/>
    <property type="match status" value="1"/>
</dbReference>
<reference evidence="1 2" key="1">
    <citation type="journal article" date="2010" name="Stand. Genomic Sci.">
        <title>Complete genome sequence of Rhizobium leguminosarum bv. trifolii strain WSM1325, an effective microsymbiont of annual Mediterranean clovers.</title>
        <authorList>
            <person name="Reeve W."/>
            <person name="O'Hara G."/>
            <person name="Chain P."/>
            <person name="Ardley J."/>
            <person name="Brau L."/>
            <person name="Nandesena K."/>
            <person name="Tiwari R."/>
            <person name="Copeland A."/>
            <person name="Nolan M."/>
            <person name="Han C."/>
            <person name="Brettin T."/>
            <person name="Land M."/>
            <person name="Ovchinikova G."/>
            <person name="Ivanova N."/>
            <person name="Mavromatis K."/>
            <person name="Markowitz V."/>
            <person name="Kyrpides N."/>
            <person name="Melino V."/>
            <person name="Denton M."/>
            <person name="Yates R."/>
            <person name="Howieson J."/>
        </authorList>
    </citation>
    <scope>NUCLEOTIDE SEQUENCE [LARGE SCALE GENOMIC DNA]</scope>
    <source>
        <strain evidence="1 2">WSM1325</strain>
        <plasmid evidence="2">Plasmid pR132501</plasmid>
    </source>
</reference>
<dbReference type="HOGENOM" id="CLU_1694074_0_0_5"/>
<dbReference type="CDD" id="cd22231">
    <property type="entry name" value="RHH_NikR_HicB-like"/>
    <property type="match status" value="1"/>
</dbReference>
<dbReference type="GO" id="GO:0006355">
    <property type="term" value="P:regulation of DNA-templated transcription"/>
    <property type="evidence" value="ECO:0007669"/>
    <property type="project" value="InterPro"/>
</dbReference>